<comment type="caution">
    <text evidence="2">The sequence shown here is derived from an EMBL/GenBank/DDBJ whole genome shotgun (WGS) entry which is preliminary data.</text>
</comment>
<evidence type="ECO:0000256" key="1">
    <source>
        <dbReference type="ARBA" id="ARBA00023242"/>
    </source>
</evidence>
<protein>
    <submittedName>
        <fullName evidence="2">Uncharacterized protein</fullName>
    </submittedName>
</protein>
<sequence length="313" mass="35165">MGHFTSSTACTISSRTEVLQLWQTVIPEDAITCPFLVHGMLALSAMHLASLRSSQRGRYEQCCRRHQNKAIPDYRRAIKNIKPEASGQVFAMTSLVALLGLATISDNALPNEDISSKGHPAFTDIISIFTIIRGLEAFLEHGTPMQHTIINSHYRVAIIGHTSIDARDFELPSKVQLRYRQLMTDCLDSLLANDKSAKQTCLEAIGCLQSIHRELLFLVSKYDSDEEVNLEPAYVVKWFALVSPQFVTMLRQKKAAALVILGDFFSLFGLLENRWFLKNASINALSAIREVIDMRGLEWLKNDVVSYENQTGF</sequence>
<dbReference type="GO" id="GO:0001228">
    <property type="term" value="F:DNA-binding transcription activator activity, RNA polymerase II-specific"/>
    <property type="evidence" value="ECO:0007669"/>
    <property type="project" value="TreeGrafter"/>
</dbReference>
<dbReference type="PANTHER" id="PTHR47784:SF5">
    <property type="entry name" value="STEROL UPTAKE CONTROL PROTEIN 2"/>
    <property type="match status" value="1"/>
</dbReference>
<dbReference type="InterPro" id="IPR021858">
    <property type="entry name" value="Fun_TF"/>
</dbReference>
<dbReference type="OrthoDB" id="3546279at2759"/>
<reference evidence="2" key="1">
    <citation type="journal article" date="2021" name="Nat. Commun.">
        <title>Genetic determinants of endophytism in the Arabidopsis root mycobiome.</title>
        <authorList>
            <person name="Mesny F."/>
            <person name="Miyauchi S."/>
            <person name="Thiergart T."/>
            <person name="Pickel B."/>
            <person name="Atanasova L."/>
            <person name="Karlsson M."/>
            <person name="Huettel B."/>
            <person name="Barry K.W."/>
            <person name="Haridas S."/>
            <person name="Chen C."/>
            <person name="Bauer D."/>
            <person name="Andreopoulos W."/>
            <person name="Pangilinan J."/>
            <person name="LaButti K."/>
            <person name="Riley R."/>
            <person name="Lipzen A."/>
            <person name="Clum A."/>
            <person name="Drula E."/>
            <person name="Henrissat B."/>
            <person name="Kohler A."/>
            <person name="Grigoriev I.V."/>
            <person name="Martin F.M."/>
            <person name="Hacquard S."/>
        </authorList>
    </citation>
    <scope>NUCLEOTIDE SEQUENCE</scope>
    <source>
        <strain evidence="2">MPI-CAGE-AT-0021</strain>
    </source>
</reference>
<evidence type="ECO:0000313" key="3">
    <source>
        <dbReference type="Proteomes" id="UP000717696"/>
    </source>
</evidence>
<proteinExistence type="predicted"/>
<name>A0A9P9EMW2_9HYPO</name>
<dbReference type="AlphaFoldDB" id="A0A9P9EMW2"/>
<dbReference type="Proteomes" id="UP000717696">
    <property type="component" value="Unassembled WGS sequence"/>
</dbReference>
<evidence type="ECO:0000313" key="2">
    <source>
        <dbReference type="EMBL" id="KAH7139941.1"/>
    </source>
</evidence>
<dbReference type="EMBL" id="JAGMUU010000014">
    <property type="protein sequence ID" value="KAH7139941.1"/>
    <property type="molecule type" value="Genomic_DNA"/>
</dbReference>
<keyword evidence="1" id="KW-0539">Nucleus</keyword>
<dbReference type="PANTHER" id="PTHR47784">
    <property type="entry name" value="STEROL UPTAKE CONTROL PROTEIN 2"/>
    <property type="match status" value="1"/>
</dbReference>
<gene>
    <name evidence="2" type="ORF">B0J13DRAFT_69143</name>
</gene>
<dbReference type="Pfam" id="PF11951">
    <property type="entry name" value="Fungal_trans_2"/>
    <property type="match status" value="1"/>
</dbReference>
<accession>A0A9P9EMW2</accession>
<organism evidence="2 3">
    <name type="scientific">Dactylonectria estremocensis</name>
    <dbReference type="NCBI Taxonomy" id="1079267"/>
    <lineage>
        <taxon>Eukaryota</taxon>
        <taxon>Fungi</taxon>
        <taxon>Dikarya</taxon>
        <taxon>Ascomycota</taxon>
        <taxon>Pezizomycotina</taxon>
        <taxon>Sordariomycetes</taxon>
        <taxon>Hypocreomycetidae</taxon>
        <taxon>Hypocreales</taxon>
        <taxon>Nectriaceae</taxon>
        <taxon>Dactylonectria</taxon>
    </lineage>
</organism>
<dbReference type="InterPro" id="IPR053157">
    <property type="entry name" value="Sterol_Uptake_Regulator"/>
</dbReference>
<keyword evidence="3" id="KW-1185">Reference proteome</keyword>